<evidence type="ECO:0000256" key="1">
    <source>
        <dbReference type="SAM" id="SignalP"/>
    </source>
</evidence>
<dbReference type="Proteomes" id="UP000243799">
    <property type="component" value="Unassembled WGS sequence"/>
</dbReference>
<protein>
    <submittedName>
        <fullName evidence="3">Pimeloyl-ACP methyl ester carboxylesterase</fullName>
    </submittedName>
</protein>
<accession>A0A1I0Z1V7</accession>
<evidence type="ECO:0000313" key="3">
    <source>
        <dbReference type="EMBL" id="SFB19297.1"/>
    </source>
</evidence>
<gene>
    <name evidence="3" type="ORF">SAMN05216266_10627</name>
</gene>
<dbReference type="GO" id="GO:0003824">
    <property type="term" value="F:catalytic activity"/>
    <property type="evidence" value="ECO:0007669"/>
    <property type="project" value="UniProtKB-ARBA"/>
</dbReference>
<dbReference type="STRING" id="490629.SAMN05216266_10627"/>
<keyword evidence="4" id="KW-1185">Reference proteome</keyword>
<keyword evidence="1" id="KW-0732">Signal</keyword>
<feature type="domain" description="AB hydrolase-1" evidence="2">
    <location>
        <begin position="49"/>
        <end position="305"/>
    </location>
</feature>
<sequence>MAGYTRRTMLSRAAMAGSTAVMASAAGISSAYADTPPAARRGRRTATFVFANGANGSSSTPNDLALRGHRCVGVELPGQAAADGQFRLSYQAPQDLAALATEPSPLIGVTPRDHLGATVDVVRRAALLGDPVVLVGSSIGGAITSLVANEVPHLIDKLVYDTAFCCVDLPTPNEYLSTPEGSATEAGSLLGFLVADPAVVGAVRSNWRTADREVLAAAKHALLDDGTQAEFLAFLNQLAPDELLTTSDTDSRGQRETWGRIPRAYIRHTRDLFLPLALQDRMIREADRLTPHNRFEVYDLDCAHLLSARLHEHYIDVLDRLAPC</sequence>
<dbReference type="InterPro" id="IPR029058">
    <property type="entry name" value="AB_hydrolase_fold"/>
</dbReference>
<dbReference type="Gene3D" id="3.40.50.1820">
    <property type="entry name" value="alpha/beta hydrolase"/>
    <property type="match status" value="1"/>
</dbReference>
<feature type="chain" id="PRO_5039559183" evidence="1">
    <location>
        <begin position="34"/>
        <end position="324"/>
    </location>
</feature>
<feature type="signal peptide" evidence="1">
    <location>
        <begin position="1"/>
        <end position="33"/>
    </location>
</feature>
<proteinExistence type="predicted"/>
<reference evidence="4" key="1">
    <citation type="submission" date="2016-10" db="EMBL/GenBank/DDBJ databases">
        <authorList>
            <person name="Varghese N."/>
            <person name="Submissions S."/>
        </authorList>
    </citation>
    <scope>NUCLEOTIDE SEQUENCE [LARGE SCALE GENOMIC DNA]</scope>
    <source>
        <strain evidence="4">CGMCC 4.3568</strain>
    </source>
</reference>
<name>A0A1I0Z1V7_9PSEU</name>
<dbReference type="EMBL" id="FOKG01000006">
    <property type="protein sequence ID" value="SFB19297.1"/>
    <property type="molecule type" value="Genomic_DNA"/>
</dbReference>
<dbReference type="AlphaFoldDB" id="A0A1I0Z1V7"/>
<dbReference type="PROSITE" id="PS51318">
    <property type="entry name" value="TAT"/>
    <property type="match status" value="1"/>
</dbReference>
<dbReference type="InterPro" id="IPR000073">
    <property type="entry name" value="AB_hydrolase_1"/>
</dbReference>
<dbReference type="Pfam" id="PF12697">
    <property type="entry name" value="Abhydrolase_6"/>
    <property type="match status" value="1"/>
</dbReference>
<dbReference type="SUPFAM" id="SSF53474">
    <property type="entry name" value="alpha/beta-Hydrolases"/>
    <property type="match status" value="1"/>
</dbReference>
<organism evidence="3 4">
    <name type="scientific">Amycolatopsis marina</name>
    <dbReference type="NCBI Taxonomy" id="490629"/>
    <lineage>
        <taxon>Bacteria</taxon>
        <taxon>Bacillati</taxon>
        <taxon>Actinomycetota</taxon>
        <taxon>Actinomycetes</taxon>
        <taxon>Pseudonocardiales</taxon>
        <taxon>Pseudonocardiaceae</taxon>
        <taxon>Amycolatopsis</taxon>
    </lineage>
</organism>
<dbReference type="InterPro" id="IPR006311">
    <property type="entry name" value="TAT_signal"/>
</dbReference>
<evidence type="ECO:0000259" key="2">
    <source>
        <dbReference type="Pfam" id="PF12697"/>
    </source>
</evidence>
<evidence type="ECO:0000313" key="4">
    <source>
        <dbReference type="Proteomes" id="UP000243799"/>
    </source>
</evidence>